<gene>
    <name evidence="3" type="ORF">SAMN00017405_2287</name>
</gene>
<dbReference type="RefSeq" id="WP_084053317.1">
    <property type="nucleotide sequence ID" value="NZ_FWWT01000018.1"/>
</dbReference>
<sequence>MARPTKERRIEFIPEVTMFRPCKTTNKVFEEVVLTFEEIEAIRLKDLESLEQEECAVKMEVSRPTFQRILGIARKKIANALIEGKIIKFEGGNYQVAMRHFECHSCKFVFEVPFGNGIKGKDMDCPKCNEKTVHRLK</sequence>
<dbReference type="GO" id="GO:0003677">
    <property type="term" value="F:DNA binding"/>
    <property type="evidence" value="ECO:0007669"/>
    <property type="project" value="UniProtKB-KW"/>
</dbReference>
<dbReference type="EMBL" id="FWWT01000018">
    <property type="protein sequence ID" value="SMB91377.1"/>
    <property type="molecule type" value="Genomic_DNA"/>
</dbReference>
<dbReference type="InterPro" id="IPR002852">
    <property type="entry name" value="UPF0251"/>
</dbReference>
<comment type="similarity">
    <text evidence="1 2">Belongs to the UPF0251 family.</text>
</comment>
<dbReference type="PANTHER" id="PTHR37478:SF2">
    <property type="entry name" value="UPF0251 PROTEIN TK0562"/>
    <property type="match status" value="1"/>
</dbReference>
<organism evidence="3 4">
    <name type="scientific">Desulfonispora thiosulfatigenes DSM 11270</name>
    <dbReference type="NCBI Taxonomy" id="656914"/>
    <lineage>
        <taxon>Bacteria</taxon>
        <taxon>Bacillati</taxon>
        <taxon>Bacillota</taxon>
        <taxon>Clostridia</taxon>
        <taxon>Eubacteriales</taxon>
        <taxon>Peptococcaceae</taxon>
        <taxon>Desulfonispora</taxon>
    </lineage>
</organism>
<dbReference type="STRING" id="656914.SAMN00017405_2287"/>
<dbReference type="Proteomes" id="UP000192731">
    <property type="component" value="Unassembled WGS sequence"/>
</dbReference>
<dbReference type="Pfam" id="PF02001">
    <property type="entry name" value="DUF134"/>
    <property type="match status" value="1"/>
</dbReference>
<accession>A0A1W1VD60</accession>
<proteinExistence type="inferred from homology"/>
<reference evidence="3 4" key="1">
    <citation type="submission" date="2017-04" db="EMBL/GenBank/DDBJ databases">
        <authorList>
            <person name="Afonso C.L."/>
            <person name="Miller P.J."/>
            <person name="Scott M.A."/>
            <person name="Spackman E."/>
            <person name="Goraichik I."/>
            <person name="Dimitrov K.M."/>
            <person name="Suarez D.L."/>
            <person name="Swayne D.E."/>
        </authorList>
    </citation>
    <scope>NUCLEOTIDE SEQUENCE [LARGE SCALE GENOMIC DNA]</scope>
    <source>
        <strain evidence="3 4">DSM 11270</strain>
    </source>
</reference>
<dbReference type="PANTHER" id="PTHR37478">
    <property type="match status" value="1"/>
</dbReference>
<evidence type="ECO:0000313" key="4">
    <source>
        <dbReference type="Proteomes" id="UP000192731"/>
    </source>
</evidence>
<dbReference type="AlphaFoldDB" id="A0A1W1VD60"/>
<keyword evidence="3" id="KW-0238">DNA-binding</keyword>
<keyword evidence="4" id="KW-1185">Reference proteome</keyword>
<protein>
    <recommendedName>
        <fullName evidence="2">UPF0251 protein SAMN00017405_2287</fullName>
    </recommendedName>
</protein>
<dbReference type="HAMAP" id="MF_00674">
    <property type="entry name" value="UPF0251"/>
    <property type="match status" value="1"/>
</dbReference>
<evidence type="ECO:0000256" key="1">
    <source>
        <dbReference type="ARBA" id="ARBA00009350"/>
    </source>
</evidence>
<evidence type="ECO:0000256" key="2">
    <source>
        <dbReference type="HAMAP-Rule" id="MF_00674"/>
    </source>
</evidence>
<evidence type="ECO:0000313" key="3">
    <source>
        <dbReference type="EMBL" id="SMB91377.1"/>
    </source>
</evidence>
<name>A0A1W1VD60_DESTI</name>
<dbReference type="OrthoDB" id="280278at2"/>